<dbReference type="EMBL" id="BMZS01000003">
    <property type="protein sequence ID" value="GHD45930.1"/>
    <property type="molecule type" value="Genomic_DNA"/>
</dbReference>
<evidence type="ECO:0000313" key="2">
    <source>
        <dbReference type="Proteomes" id="UP000630353"/>
    </source>
</evidence>
<dbReference type="Proteomes" id="UP000630353">
    <property type="component" value="Unassembled WGS sequence"/>
</dbReference>
<evidence type="ECO:0000313" key="1">
    <source>
        <dbReference type="EMBL" id="GHD45930.1"/>
    </source>
</evidence>
<sequence>MTGGRVFRKTVPVRFEDCDPAGIGFYPRMLMMVNRLVEDFFAEALDCPWPAMHGRQRRGVPTVRLEVDFRGPLFQGDALDLELRVRKVGTKAFTVAVAGSVAGSEKFAVVQVLAYASTGPDVRGLPLPEALAEGLRRYAEH</sequence>
<comment type="caution">
    <text evidence="1">The sequence shown here is derived from an EMBL/GenBank/DDBJ whole genome shotgun (WGS) entry which is preliminary data.</text>
</comment>
<dbReference type="Pfam" id="PF13279">
    <property type="entry name" value="4HBT_2"/>
    <property type="match status" value="1"/>
</dbReference>
<dbReference type="InterPro" id="IPR029069">
    <property type="entry name" value="HotDog_dom_sf"/>
</dbReference>
<keyword evidence="2" id="KW-1185">Reference proteome</keyword>
<dbReference type="CDD" id="cd00586">
    <property type="entry name" value="4HBT"/>
    <property type="match status" value="1"/>
</dbReference>
<name>A0A918XQ85_9PROT</name>
<dbReference type="SUPFAM" id="SSF54637">
    <property type="entry name" value="Thioesterase/thiol ester dehydrase-isomerase"/>
    <property type="match status" value="1"/>
</dbReference>
<organism evidence="1 2">
    <name type="scientific">Thalassobaculum fulvum</name>
    <dbReference type="NCBI Taxonomy" id="1633335"/>
    <lineage>
        <taxon>Bacteria</taxon>
        <taxon>Pseudomonadati</taxon>
        <taxon>Pseudomonadota</taxon>
        <taxon>Alphaproteobacteria</taxon>
        <taxon>Rhodospirillales</taxon>
        <taxon>Thalassobaculaceae</taxon>
        <taxon>Thalassobaculum</taxon>
    </lineage>
</organism>
<dbReference type="Gene3D" id="3.10.129.10">
    <property type="entry name" value="Hotdog Thioesterase"/>
    <property type="match status" value="1"/>
</dbReference>
<proteinExistence type="predicted"/>
<dbReference type="RefSeq" id="WP_189988285.1">
    <property type="nucleotide sequence ID" value="NZ_BMZS01000003.1"/>
</dbReference>
<protein>
    <submittedName>
        <fullName evidence="1">4-hydroxybenzoyl-CoA thioesterase</fullName>
    </submittedName>
</protein>
<reference evidence="1" key="2">
    <citation type="submission" date="2020-09" db="EMBL/GenBank/DDBJ databases">
        <authorList>
            <person name="Sun Q."/>
            <person name="Kim S."/>
        </authorList>
    </citation>
    <scope>NUCLEOTIDE SEQUENCE</scope>
    <source>
        <strain evidence="1">KCTC 42651</strain>
    </source>
</reference>
<dbReference type="AlphaFoldDB" id="A0A918XQ85"/>
<accession>A0A918XQ85</accession>
<gene>
    <name evidence="1" type="ORF">GCM10017083_14540</name>
</gene>
<reference evidence="1" key="1">
    <citation type="journal article" date="2014" name="Int. J. Syst. Evol. Microbiol.">
        <title>Complete genome sequence of Corynebacterium casei LMG S-19264T (=DSM 44701T), isolated from a smear-ripened cheese.</title>
        <authorList>
            <consortium name="US DOE Joint Genome Institute (JGI-PGF)"/>
            <person name="Walter F."/>
            <person name="Albersmeier A."/>
            <person name="Kalinowski J."/>
            <person name="Ruckert C."/>
        </authorList>
    </citation>
    <scope>NUCLEOTIDE SEQUENCE</scope>
    <source>
        <strain evidence="1">KCTC 42651</strain>
    </source>
</reference>